<dbReference type="InterPro" id="IPR002325">
    <property type="entry name" value="Cyt_f"/>
</dbReference>
<proteinExistence type="predicted"/>
<evidence type="ECO:0000256" key="4">
    <source>
        <dbReference type="ARBA" id="ARBA00022989"/>
    </source>
</evidence>
<keyword evidence="6" id="KW-0472">Membrane</keyword>
<keyword evidence="3" id="KW-0812">Transmembrane</keyword>
<dbReference type="SUPFAM" id="SSF51649">
    <property type="entry name" value="RuBisCo, C-terminal domain"/>
    <property type="match status" value="1"/>
</dbReference>
<evidence type="ECO:0000313" key="10">
    <source>
        <dbReference type="Proteomes" id="UP000823775"/>
    </source>
</evidence>
<dbReference type="InterPro" id="IPR036376">
    <property type="entry name" value="RuBisCO_lsu_C_sf"/>
</dbReference>
<evidence type="ECO:0000256" key="1">
    <source>
        <dbReference type="ARBA" id="ARBA00004370"/>
    </source>
</evidence>
<keyword evidence="5" id="KW-0793">Thylakoid</keyword>
<reference evidence="9 10" key="1">
    <citation type="journal article" date="2021" name="BMC Genomics">
        <title>Datura genome reveals duplications of psychoactive alkaloid biosynthetic genes and high mutation rate following tissue culture.</title>
        <authorList>
            <person name="Rajewski A."/>
            <person name="Carter-House D."/>
            <person name="Stajich J."/>
            <person name="Litt A."/>
        </authorList>
    </citation>
    <scope>NUCLEOTIDE SEQUENCE [LARGE SCALE GENOMIC DNA]</scope>
    <source>
        <strain evidence="9">AR-01</strain>
    </source>
</reference>
<name>A0ABS8SPP9_DATST</name>
<feature type="domain" description="Cytochrome f large" evidence="8">
    <location>
        <begin position="87"/>
        <end position="205"/>
    </location>
</feature>
<dbReference type="PANTHER" id="PTHR33288:SF10">
    <property type="entry name" value="CYTOCHROME F"/>
    <property type="match status" value="1"/>
</dbReference>
<evidence type="ECO:0000256" key="6">
    <source>
        <dbReference type="ARBA" id="ARBA00023136"/>
    </source>
</evidence>
<comment type="subcellular location">
    <subcellularLocation>
        <location evidence="1">Membrane</location>
    </subcellularLocation>
</comment>
<dbReference type="Gene3D" id="2.60.40.830">
    <property type="entry name" value="Cytochrome f large domain"/>
    <property type="match status" value="1"/>
</dbReference>
<keyword evidence="4" id="KW-1133">Transmembrane helix</keyword>
<feature type="region of interest" description="Disordered" evidence="7">
    <location>
        <begin position="36"/>
        <end position="63"/>
    </location>
</feature>
<dbReference type="PROSITE" id="PS51010">
    <property type="entry name" value="CYTF"/>
    <property type="match status" value="1"/>
</dbReference>
<keyword evidence="10" id="KW-1185">Reference proteome</keyword>
<dbReference type="Pfam" id="PF16639">
    <property type="entry name" value="Apocytochr_F_N"/>
    <property type="match status" value="1"/>
</dbReference>
<dbReference type="PANTHER" id="PTHR33288">
    <property type="match status" value="1"/>
</dbReference>
<comment type="caution">
    <text evidence="9">The sequence shown here is derived from an EMBL/GenBank/DDBJ whole genome shotgun (WGS) entry which is preliminary data.</text>
</comment>
<feature type="compositionally biased region" description="Basic and acidic residues" evidence="7">
    <location>
        <begin position="39"/>
        <end position="59"/>
    </location>
</feature>
<evidence type="ECO:0000256" key="3">
    <source>
        <dbReference type="ARBA" id="ARBA00022692"/>
    </source>
</evidence>
<keyword evidence="2" id="KW-0602">Photosynthesis</keyword>
<dbReference type="InterPro" id="IPR036826">
    <property type="entry name" value="Cyt_f_lg_dom_sf"/>
</dbReference>
<dbReference type="Proteomes" id="UP000823775">
    <property type="component" value="Unassembled WGS sequence"/>
</dbReference>
<evidence type="ECO:0000256" key="2">
    <source>
        <dbReference type="ARBA" id="ARBA00022531"/>
    </source>
</evidence>
<dbReference type="EMBL" id="JACEIK010000692">
    <property type="protein sequence ID" value="MCD7460979.1"/>
    <property type="molecule type" value="Genomic_DNA"/>
</dbReference>
<accession>A0ABS8SPP9</accession>
<dbReference type="InterPro" id="IPR024094">
    <property type="entry name" value="Cyt_f_lg_dom"/>
</dbReference>
<dbReference type="SUPFAM" id="SSF49441">
    <property type="entry name" value="Cytochrome f, large domain"/>
    <property type="match status" value="1"/>
</dbReference>
<organism evidence="9 10">
    <name type="scientific">Datura stramonium</name>
    <name type="common">Jimsonweed</name>
    <name type="synonym">Common thornapple</name>
    <dbReference type="NCBI Taxonomy" id="4076"/>
    <lineage>
        <taxon>Eukaryota</taxon>
        <taxon>Viridiplantae</taxon>
        <taxon>Streptophyta</taxon>
        <taxon>Embryophyta</taxon>
        <taxon>Tracheophyta</taxon>
        <taxon>Spermatophyta</taxon>
        <taxon>Magnoliopsida</taxon>
        <taxon>eudicotyledons</taxon>
        <taxon>Gunneridae</taxon>
        <taxon>Pentapetalae</taxon>
        <taxon>asterids</taxon>
        <taxon>lamiids</taxon>
        <taxon>Solanales</taxon>
        <taxon>Solanaceae</taxon>
        <taxon>Solanoideae</taxon>
        <taxon>Datureae</taxon>
        <taxon>Datura</taxon>
    </lineage>
</organism>
<evidence type="ECO:0000256" key="5">
    <source>
        <dbReference type="ARBA" id="ARBA00023078"/>
    </source>
</evidence>
<dbReference type="PRINTS" id="PR00610">
    <property type="entry name" value="CYTOCHROMEF"/>
</dbReference>
<evidence type="ECO:0000259" key="8">
    <source>
        <dbReference type="Pfam" id="PF16639"/>
    </source>
</evidence>
<dbReference type="Gene3D" id="3.20.20.110">
    <property type="entry name" value="Ribulose bisphosphate carboxylase, large subunit, C-terminal domain"/>
    <property type="match status" value="1"/>
</dbReference>
<sequence>MCKARNEGRDLAREGNEIIREASKWSPELAAACEGLLEGESRNSSENEDSSGRTRTKDPMDEDMVSLDPIEFDSGEGLIKILISPWRLRVPQAVLPDTVFEAVVRIPYDMQLKRVLANGKGLNVELFYFTGGFKLAPPDRISRDERKDWQFVFSVSLIKNDILVARRPVPGKKYSEITFPILSPDPATKKDVHFLKYPIYVGGNREGVRFIPTAARVTIQFIMLQQQYAELHLFLYSQEDRFRKVRSVNDNSLKFPLCGRSSILYRGRL</sequence>
<gene>
    <name evidence="9" type="ORF">HAX54_044945</name>
</gene>
<evidence type="ECO:0000256" key="7">
    <source>
        <dbReference type="SAM" id="MobiDB-lite"/>
    </source>
</evidence>
<evidence type="ECO:0000313" key="9">
    <source>
        <dbReference type="EMBL" id="MCD7460979.1"/>
    </source>
</evidence>
<protein>
    <recommendedName>
        <fullName evidence="8">Cytochrome f large domain-containing protein</fullName>
    </recommendedName>
</protein>